<accession>A0A917YNM5</accession>
<dbReference type="InterPro" id="IPR040570">
    <property type="entry name" value="LAL_C2"/>
</dbReference>
<dbReference type="Proteomes" id="UP000646523">
    <property type="component" value="Unassembled WGS sequence"/>
</dbReference>
<protein>
    <submittedName>
        <fullName evidence="6">Carboxylase</fullName>
    </submittedName>
</protein>
<keyword evidence="2 4" id="KW-0547">Nucleotide-binding</keyword>
<reference evidence="6" key="2">
    <citation type="submission" date="2020-09" db="EMBL/GenBank/DDBJ databases">
        <authorList>
            <person name="Sun Q."/>
            <person name="Zhou Y."/>
        </authorList>
    </citation>
    <scope>NUCLEOTIDE SEQUENCE</scope>
    <source>
        <strain evidence="6">CGMCC 4.7368</strain>
    </source>
</reference>
<keyword evidence="7" id="KW-1185">Reference proteome</keyword>
<evidence type="ECO:0000256" key="1">
    <source>
        <dbReference type="ARBA" id="ARBA00022598"/>
    </source>
</evidence>
<evidence type="ECO:0000256" key="3">
    <source>
        <dbReference type="ARBA" id="ARBA00022840"/>
    </source>
</evidence>
<dbReference type="InterPro" id="IPR041472">
    <property type="entry name" value="BL00235/CARNS1_N"/>
</dbReference>
<evidence type="ECO:0000256" key="4">
    <source>
        <dbReference type="PROSITE-ProRule" id="PRU00409"/>
    </source>
</evidence>
<dbReference type="GO" id="GO:0016874">
    <property type="term" value="F:ligase activity"/>
    <property type="evidence" value="ECO:0007669"/>
    <property type="project" value="UniProtKB-KW"/>
</dbReference>
<keyword evidence="1" id="KW-0436">Ligase</keyword>
<gene>
    <name evidence="6" type="ORF">GCM10012289_01400</name>
</gene>
<dbReference type="SUPFAM" id="SSF56059">
    <property type="entry name" value="Glutathione synthetase ATP-binding domain-like"/>
    <property type="match status" value="1"/>
</dbReference>
<dbReference type="Gene3D" id="3.40.50.20">
    <property type="match status" value="1"/>
</dbReference>
<dbReference type="AlphaFoldDB" id="A0A917YNM5"/>
<keyword evidence="3 4" id="KW-0067">ATP-binding</keyword>
<dbReference type="SMART" id="SM01209">
    <property type="entry name" value="GARS_A"/>
    <property type="match status" value="1"/>
</dbReference>
<evidence type="ECO:0000256" key="2">
    <source>
        <dbReference type="ARBA" id="ARBA00022741"/>
    </source>
</evidence>
<dbReference type="GO" id="GO:0005524">
    <property type="term" value="F:ATP binding"/>
    <property type="evidence" value="ECO:0007669"/>
    <property type="project" value="UniProtKB-UniRule"/>
</dbReference>
<proteinExistence type="predicted"/>
<evidence type="ECO:0000259" key="5">
    <source>
        <dbReference type="PROSITE" id="PS50975"/>
    </source>
</evidence>
<evidence type="ECO:0000313" key="6">
    <source>
        <dbReference type="EMBL" id="GGO60763.1"/>
    </source>
</evidence>
<comment type="caution">
    <text evidence="6">The sequence shown here is derived from an EMBL/GenBank/DDBJ whole genome shotgun (WGS) entry which is preliminary data.</text>
</comment>
<dbReference type="PROSITE" id="PS50975">
    <property type="entry name" value="ATP_GRASP"/>
    <property type="match status" value="1"/>
</dbReference>
<evidence type="ECO:0000313" key="7">
    <source>
        <dbReference type="Proteomes" id="UP000646523"/>
    </source>
</evidence>
<dbReference type="InterPro" id="IPR052032">
    <property type="entry name" value="ATP-dep_AA_Ligase"/>
</dbReference>
<reference evidence="6" key="1">
    <citation type="journal article" date="2014" name="Int. J. Syst. Evol. Microbiol.">
        <title>Complete genome sequence of Corynebacterium casei LMG S-19264T (=DSM 44701T), isolated from a smear-ripened cheese.</title>
        <authorList>
            <consortium name="US DOE Joint Genome Institute (JGI-PGF)"/>
            <person name="Walter F."/>
            <person name="Albersmeier A."/>
            <person name="Kalinowski J."/>
            <person name="Ruckert C."/>
        </authorList>
    </citation>
    <scope>NUCLEOTIDE SEQUENCE</scope>
    <source>
        <strain evidence="6">CGMCC 4.7368</strain>
    </source>
</reference>
<feature type="domain" description="ATP-grasp" evidence="5">
    <location>
        <begin position="115"/>
        <end position="313"/>
    </location>
</feature>
<dbReference type="RefSeq" id="WP_189121964.1">
    <property type="nucleotide sequence ID" value="NZ_BMNH01000001.1"/>
</dbReference>
<dbReference type="EMBL" id="BMNH01000001">
    <property type="protein sequence ID" value="GGO60763.1"/>
    <property type="molecule type" value="Genomic_DNA"/>
</dbReference>
<dbReference type="Gene3D" id="3.30.470.20">
    <property type="entry name" value="ATP-grasp fold, B domain"/>
    <property type="match status" value="1"/>
</dbReference>
<dbReference type="Pfam" id="PF18603">
    <property type="entry name" value="LAL_C2"/>
    <property type="match status" value="1"/>
</dbReference>
<dbReference type="GO" id="GO:0046872">
    <property type="term" value="F:metal ion binding"/>
    <property type="evidence" value="ECO:0007669"/>
    <property type="project" value="InterPro"/>
</dbReference>
<dbReference type="PANTHER" id="PTHR43585">
    <property type="entry name" value="FUMIPYRROLE BIOSYNTHESIS PROTEIN C"/>
    <property type="match status" value="1"/>
</dbReference>
<dbReference type="InterPro" id="IPR011761">
    <property type="entry name" value="ATP-grasp"/>
</dbReference>
<dbReference type="Pfam" id="PF18130">
    <property type="entry name" value="ATPgrasp_N"/>
    <property type="match status" value="1"/>
</dbReference>
<dbReference type="PANTHER" id="PTHR43585:SF2">
    <property type="entry name" value="ATP-GRASP ENZYME FSQD"/>
    <property type="match status" value="1"/>
</dbReference>
<name>A0A917YNM5_9ACTN</name>
<sequence>MDTNAPGLLLVGSGAQQYREYILAAVSRHFRVWLLDSDAPTWQLAHLEGATRLDVRDPQALQRAAREVMDRLPVAGVLTYDEWLVLPVARLARELGLPGSSPEAILACRDKARTRSVLTAAGVPQPAYAVVSTVEEAIESATAIGYPVVVKARDLAGSLGVVRADDPTAVIAAVSAAVTARYPGVPREGTDLLVEEYLTGPEISVDTVVAAGVCTPLVVARKQVGFAPYFEEIGHTVDGADPLLHDPELLEQLSGIHRALGFDYGFTHAEFKMTPGGPRLVEVNARLGGDLIPYLGMLATGVDPAVAAARAAVGLPPDTTPRHRRFAAVRFLYPEADCEVLDLTVHEDRQGPTVHRSSATVGPGTRLELPPRGYLSRYGNVIAVGDDRAQVTADLSEAESIVELHAKPLD</sequence>
<organism evidence="6 7">
    <name type="scientific">Nonomuraea cavernae</name>
    <dbReference type="NCBI Taxonomy" id="2045107"/>
    <lineage>
        <taxon>Bacteria</taxon>
        <taxon>Bacillati</taxon>
        <taxon>Actinomycetota</taxon>
        <taxon>Actinomycetes</taxon>
        <taxon>Streptosporangiales</taxon>
        <taxon>Streptosporangiaceae</taxon>
        <taxon>Nonomuraea</taxon>
    </lineage>
</organism>
<dbReference type="Pfam" id="PF13535">
    <property type="entry name" value="ATP-grasp_4"/>
    <property type="match status" value="1"/>
</dbReference>